<dbReference type="AlphaFoldDB" id="C6W4I4"/>
<sequence length="243" mass="27883">MKRTCYLLGMALFGLVWTIGLARGQPLDGIARAKEYVDQDVKRHRWELNVNAGNLFRLGHSGTHQYFYLIKWNSEHVENNRGHAWRFSLSPQLGNHDTMVPGDTSPQGSRVLNDYNFKPLFVIGHEWQRIYGRTMLFGGIDFAGVLNWSKGTAYDVPSPWEVGASGTSVIHYRRNIIRLASFLGAKIYLNHRISLSAESHIQFSRGIESYRSSFDDKFVARSKFTWKLMEPVPCYFIGLSYNI</sequence>
<dbReference type="RefSeq" id="WP_015812335.1">
    <property type="nucleotide sequence ID" value="NC_013037.1"/>
</dbReference>
<dbReference type="KEGG" id="dfe:Dfer_2870"/>
<evidence type="ECO:0008006" key="3">
    <source>
        <dbReference type="Google" id="ProtNLM"/>
    </source>
</evidence>
<evidence type="ECO:0000313" key="2">
    <source>
        <dbReference type="Proteomes" id="UP000002011"/>
    </source>
</evidence>
<organism evidence="1 2">
    <name type="scientific">Dyadobacter fermentans (strain ATCC 700827 / DSM 18053 / CIP 107007 / KCTC 52180 / NS114)</name>
    <dbReference type="NCBI Taxonomy" id="471854"/>
    <lineage>
        <taxon>Bacteria</taxon>
        <taxon>Pseudomonadati</taxon>
        <taxon>Bacteroidota</taxon>
        <taxon>Cytophagia</taxon>
        <taxon>Cytophagales</taxon>
        <taxon>Spirosomataceae</taxon>
        <taxon>Dyadobacter</taxon>
    </lineage>
</organism>
<name>C6W4I4_DYAFD</name>
<dbReference type="HOGENOM" id="CLU_1141171_0_0_10"/>
<evidence type="ECO:0000313" key="1">
    <source>
        <dbReference type="EMBL" id="ACT94085.1"/>
    </source>
</evidence>
<reference evidence="1 2" key="1">
    <citation type="journal article" date="2009" name="Stand. Genomic Sci.">
        <title>Complete genome sequence of Dyadobacter fermentans type strain (NS114).</title>
        <authorList>
            <person name="Lang E."/>
            <person name="Lapidus A."/>
            <person name="Chertkov O."/>
            <person name="Brettin T."/>
            <person name="Detter J.C."/>
            <person name="Han C."/>
            <person name="Copeland A."/>
            <person name="Glavina Del Rio T."/>
            <person name="Nolan M."/>
            <person name="Chen F."/>
            <person name="Lucas S."/>
            <person name="Tice H."/>
            <person name="Cheng J.F."/>
            <person name="Land M."/>
            <person name="Hauser L."/>
            <person name="Chang Y.J."/>
            <person name="Jeffries C.D."/>
            <person name="Kopitz M."/>
            <person name="Bruce D."/>
            <person name="Goodwin L."/>
            <person name="Pitluck S."/>
            <person name="Ovchinnikova G."/>
            <person name="Pati A."/>
            <person name="Ivanova N."/>
            <person name="Mavrommatis K."/>
            <person name="Chen A."/>
            <person name="Palaniappan K."/>
            <person name="Chain P."/>
            <person name="Bristow J."/>
            <person name="Eisen J.A."/>
            <person name="Markowitz V."/>
            <person name="Hugenholtz P."/>
            <person name="Goker M."/>
            <person name="Rohde M."/>
            <person name="Kyrpides N.C."/>
            <person name="Klenk H.P."/>
        </authorList>
    </citation>
    <scope>NUCLEOTIDE SEQUENCE [LARGE SCALE GENOMIC DNA]</scope>
    <source>
        <strain evidence="2">ATCC 700827 / DSM 18053 / CIP 107007 / KCTC 52180 / NS114</strain>
    </source>
</reference>
<dbReference type="EMBL" id="CP001619">
    <property type="protein sequence ID" value="ACT94085.1"/>
    <property type="molecule type" value="Genomic_DNA"/>
</dbReference>
<proteinExistence type="predicted"/>
<dbReference type="OrthoDB" id="950314at2"/>
<dbReference type="STRING" id="471854.Dfer_2870"/>
<dbReference type="Proteomes" id="UP000002011">
    <property type="component" value="Chromosome"/>
</dbReference>
<protein>
    <recommendedName>
        <fullName evidence="3">Outer membrane protein beta-barrel domain-containing protein</fullName>
    </recommendedName>
</protein>
<keyword evidence="2" id="KW-1185">Reference proteome</keyword>
<gene>
    <name evidence="1" type="ordered locus">Dfer_2870</name>
</gene>
<accession>C6W4I4</accession>